<evidence type="ECO:0000256" key="8">
    <source>
        <dbReference type="ARBA" id="ARBA00049244"/>
    </source>
</evidence>
<dbReference type="NCBIfam" id="TIGR02397">
    <property type="entry name" value="dnaX_nterm"/>
    <property type="match status" value="1"/>
</dbReference>
<evidence type="ECO:0000256" key="2">
    <source>
        <dbReference type="ARBA" id="ARBA00012417"/>
    </source>
</evidence>
<keyword evidence="7" id="KW-0548">Nucleotidyltransferase</keyword>
<keyword evidence="7" id="KW-0808">Transferase</keyword>
<evidence type="ECO:0000256" key="7">
    <source>
        <dbReference type="ARBA" id="ARBA00022932"/>
    </source>
</evidence>
<keyword evidence="3" id="KW-0479">Metal-binding</keyword>
<dbReference type="InterPro" id="IPR003593">
    <property type="entry name" value="AAA+_ATPase"/>
</dbReference>
<dbReference type="FunFam" id="1.10.8.60:FF:000013">
    <property type="entry name" value="DNA polymerase III subunit gamma/tau"/>
    <property type="match status" value="1"/>
</dbReference>
<feature type="non-terminal residue" evidence="10">
    <location>
        <position position="277"/>
    </location>
</feature>
<dbReference type="FunFam" id="3.40.50.300:FF:000014">
    <property type="entry name" value="DNA polymerase III subunit gamma/tau"/>
    <property type="match status" value="1"/>
</dbReference>
<keyword evidence="6" id="KW-0067">ATP-binding</keyword>
<keyword evidence="7" id="KW-0239">DNA-directed DNA polymerase</keyword>
<dbReference type="CDD" id="cd18137">
    <property type="entry name" value="HLD_clamp_pol_III_gamma_tau"/>
    <property type="match status" value="1"/>
</dbReference>
<protein>
    <recommendedName>
        <fullName evidence="2">DNA-directed DNA polymerase</fullName>
        <ecNumber evidence="2">2.7.7.7</ecNumber>
    </recommendedName>
</protein>
<evidence type="ECO:0000259" key="9">
    <source>
        <dbReference type="SMART" id="SM00382"/>
    </source>
</evidence>
<dbReference type="Pfam" id="PF22608">
    <property type="entry name" value="DNAX_ATPase_lid"/>
    <property type="match status" value="1"/>
</dbReference>
<dbReference type="GO" id="GO:0005524">
    <property type="term" value="F:ATP binding"/>
    <property type="evidence" value="ECO:0007669"/>
    <property type="project" value="UniProtKB-KW"/>
</dbReference>
<sequence length="277" mass="31027">MSSQVFYRKWRPTSFDNLEGQDHVVTVLRNAIKQHRISHAYLFCGPRGTGKTTSARVLAKTLNCLNPVNGEADNQCDICLSYDAGKTLDLIEMDAASNRGIDEIRSLREKVHFLPSQGAYKVYIVDEAHMLTEAAENAFLKTLEEPPKHVVFILCTTEVHKISPTIISRCQRFDFRRLATKDIVSKLEFICNKEGIQTEHKALEFIGRAARGSLRDAENLLEQISLLFNQNVSVENVQENLGLVHSKIAKDLVNYLLTENTPAALTMVGMAVHDGAD</sequence>
<evidence type="ECO:0000256" key="3">
    <source>
        <dbReference type="ARBA" id="ARBA00022723"/>
    </source>
</evidence>
<keyword evidence="4" id="KW-0547">Nucleotide-binding</keyword>
<dbReference type="GO" id="GO:0009360">
    <property type="term" value="C:DNA polymerase III complex"/>
    <property type="evidence" value="ECO:0007669"/>
    <property type="project" value="InterPro"/>
</dbReference>
<evidence type="ECO:0000313" key="10">
    <source>
        <dbReference type="EMBL" id="SVA18210.1"/>
    </source>
</evidence>
<reference evidence="10" key="1">
    <citation type="submission" date="2018-05" db="EMBL/GenBank/DDBJ databases">
        <authorList>
            <person name="Lanie J.A."/>
            <person name="Ng W.-L."/>
            <person name="Kazmierczak K.M."/>
            <person name="Andrzejewski T.M."/>
            <person name="Davidsen T.M."/>
            <person name="Wayne K.J."/>
            <person name="Tettelin H."/>
            <person name="Glass J.I."/>
            <person name="Rusch D."/>
            <person name="Podicherti R."/>
            <person name="Tsui H.-C.T."/>
            <person name="Winkler M.E."/>
        </authorList>
    </citation>
    <scope>NUCLEOTIDE SEQUENCE</scope>
</reference>
<gene>
    <name evidence="10" type="ORF">METZ01_LOCUS71064</name>
</gene>
<dbReference type="InterPro" id="IPR050238">
    <property type="entry name" value="DNA_Rep/Repair_Clamp_Loader"/>
</dbReference>
<accession>A0A381TQA6</accession>
<evidence type="ECO:0000256" key="5">
    <source>
        <dbReference type="ARBA" id="ARBA00022833"/>
    </source>
</evidence>
<dbReference type="InterPro" id="IPR012763">
    <property type="entry name" value="DNA_pol_III_sug/sutau_N"/>
</dbReference>
<organism evidence="10">
    <name type="scientific">marine metagenome</name>
    <dbReference type="NCBI Taxonomy" id="408172"/>
    <lineage>
        <taxon>unclassified sequences</taxon>
        <taxon>metagenomes</taxon>
        <taxon>ecological metagenomes</taxon>
    </lineage>
</organism>
<comment type="similarity">
    <text evidence="1">Belongs to the DnaX/STICHEL family.</text>
</comment>
<dbReference type="PANTHER" id="PTHR11669:SF0">
    <property type="entry name" value="PROTEIN STICHEL-LIKE 2"/>
    <property type="match status" value="1"/>
</dbReference>
<dbReference type="GO" id="GO:0003887">
    <property type="term" value="F:DNA-directed DNA polymerase activity"/>
    <property type="evidence" value="ECO:0007669"/>
    <property type="project" value="UniProtKB-KW"/>
</dbReference>
<dbReference type="GO" id="GO:0006261">
    <property type="term" value="P:DNA-templated DNA replication"/>
    <property type="evidence" value="ECO:0007669"/>
    <property type="project" value="TreeGrafter"/>
</dbReference>
<dbReference type="SUPFAM" id="SSF52540">
    <property type="entry name" value="P-loop containing nucleoside triphosphate hydrolases"/>
    <property type="match status" value="1"/>
</dbReference>
<dbReference type="CDD" id="cd00009">
    <property type="entry name" value="AAA"/>
    <property type="match status" value="1"/>
</dbReference>
<dbReference type="EC" id="2.7.7.7" evidence="2"/>
<dbReference type="InterPro" id="IPR027417">
    <property type="entry name" value="P-loop_NTPase"/>
</dbReference>
<dbReference type="EMBL" id="UINC01004978">
    <property type="protein sequence ID" value="SVA18210.1"/>
    <property type="molecule type" value="Genomic_DNA"/>
</dbReference>
<evidence type="ECO:0000256" key="4">
    <source>
        <dbReference type="ARBA" id="ARBA00022741"/>
    </source>
</evidence>
<dbReference type="Gene3D" id="3.40.50.300">
    <property type="entry name" value="P-loop containing nucleotide triphosphate hydrolases"/>
    <property type="match status" value="1"/>
</dbReference>
<dbReference type="Gene3D" id="1.10.8.60">
    <property type="match status" value="1"/>
</dbReference>
<dbReference type="InterPro" id="IPR045085">
    <property type="entry name" value="HLD_clamp_pol_III_gamma_tau"/>
</dbReference>
<comment type="catalytic activity">
    <reaction evidence="8">
        <text>DNA(n) + a 2'-deoxyribonucleoside 5'-triphosphate = DNA(n+1) + diphosphate</text>
        <dbReference type="Rhea" id="RHEA:22508"/>
        <dbReference type="Rhea" id="RHEA-COMP:17339"/>
        <dbReference type="Rhea" id="RHEA-COMP:17340"/>
        <dbReference type="ChEBI" id="CHEBI:33019"/>
        <dbReference type="ChEBI" id="CHEBI:61560"/>
        <dbReference type="ChEBI" id="CHEBI:173112"/>
        <dbReference type="EC" id="2.7.7.7"/>
    </reaction>
</comment>
<evidence type="ECO:0000256" key="6">
    <source>
        <dbReference type="ARBA" id="ARBA00022840"/>
    </source>
</evidence>
<proteinExistence type="inferred from homology"/>
<evidence type="ECO:0000256" key="1">
    <source>
        <dbReference type="ARBA" id="ARBA00006360"/>
    </source>
</evidence>
<dbReference type="AlphaFoldDB" id="A0A381TQA6"/>
<dbReference type="SMART" id="SM00382">
    <property type="entry name" value="AAA"/>
    <property type="match status" value="1"/>
</dbReference>
<keyword evidence="5" id="KW-0862">Zinc</keyword>
<name>A0A381TQA6_9ZZZZ</name>
<feature type="domain" description="AAA+ ATPase" evidence="9">
    <location>
        <begin position="37"/>
        <end position="179"/>
    </location>
</feature>
<dbReference type="NCBIfam" id="NF004046">
    <property type="entry name" value="PRK05563.1"/>
    <property type="match status" value="1"/>
</dbReference>
<dbReference type="PANTHER" id="PTHR11669">
    <property type="entry name" value="REPLICATION FACTOR C / DNA POLYMERASE III GAMMA-TAU SUBUNIT"/>
    <property type="match status" value="1"/>
</dbReference>
<dbReference type="Pfam" id="PF13177">
    <property type="entry name" value="DNA_pol3_delta2"/>
    <property type="match status" value="1"/>
</dbReference>
<dbReference type="GO" id="GO:0046872">
    <property type="term" value="F:metal ion binding"/>
    <property type="evidence" value="ECO:0007669"/>
    <property type="project" value="UniProtKB-KW"/>
</dbReference>